<name>A0A8C5N1P4_9ANUR</name>
<keyword evidence="2" id="KW-1185">Reference proteome</keyword>
<evidence type="ECO:0000313" key="2">
    <source>
        <dbReference type="Proteomes" id="UP000694569"/>
    </source>
</evidence>
<sequence>IIQSSQPRSLKFTCSGFLLHLNRDFLPCLLPCRLLKVVLRLLLLLNGNFTTRRAFSCPLKFTSMLDVPEVPLNSKQSCFCGLLELCKLLKTSNTSQPGVRVSLRYRVLESSGAWELQEDICRWYKPGEALTISMGALRNTLSSAPTNSSLSDKVDTSNKYLCLTVVIRRSCIRSSTSDPARKQIRARILYLTLGAQMRFCAGTQMVLQSMHNFLRMTFACIILTSLKSWW</sequence>
<dbReference type="Ensembl" id="ENSLLET00000022264.1">
    <property type="protein sequence ID" value="ENSLLEP00000021436.1"/>
    <property type="gene ID" value="ENSLLEG00000013566.1"/>
</dbReference>
<organism evidence="1 2">
    <name type="scientific">Leptobrachium leishanense</name>
    <name type="common">Leishan spiny toad</name>
    <dbReference type="NCBI Taxonomy" id="445787"/>
    <lineage>
        <taxon>Eukaryota</taxon>
        <taxon>Metazoa</taxon>
        <taxon>Chordata</taxon>
        <taxon>Craniata</taxon>
        <taxon>Vertebrata</taxon>
        <taxon>Euteleostomi</taxon>
        <taxon>Amphibia</taxon>
        <taxon>Batrachia</taxon>
        <taxon>Anura</taxon>
        <taxon>Pelobatoidea</taxon>
        <taxon>Megophryidae</taxon>
        <taxon>Leptobrachium</taxon>
    </lineage>
</organism>
<proteinExistence type="predicted"/>
<dbReference type="OrthoDB" id="9950889at2759"/>
<accession>A0A8C5N1P4</accession>
<reference evidence="1" key="2">
    <citation type="submission" date="2025-09" db="UniProtKB">
        <authorList>
            <consortium name="Ensembl"/>
        </authorList>
    </citation>
    <scope>IDENTIFICATION</scope>
</reference>
<evidence type="ECO:0000313" key="1">
    <source>
        <dbReference type="Ensembl" id="ENSLLEP00000021436.1"/>
    </source>
</evidence>
<dbReference type="GeneTree" id="ENSGT01030000234822"/>
<dbReference type="AlphaFoldDB" id="A0A8C5N1P4"/>
<reference evidence="1" key="1">
    <citation type="submission" date="2025-08" db="UniProtKB">
        <authorList>
            <consortium name="Ensembl"/>
        </authorList>
    </citation>
    <scope>IDENTIFICATION</scope>
</reference>
<dbReference type="Proteomes" id="UP000694569">
    <property type="component" value="Unplaced"/>
</dbReference>
<protein>
    <submittedName>
        <fullName evidence="1">Uncharacterized protein</fullName>
    </submittedName>
</protein>